<feature type="transmembrane region" description="Helical" evidence="10">
    <location>
        <begin position="114"/>
        <end position="138"/>
    </location>
</feature>
<accession>A0A388KIW6</accession>
<feature type="region of interest" description="Disordered" evidence="9">
    <location>
        <begin position="556"/>
        <end position="593"/>
    </location>
</feature>
<dbReference type="STRING" id="69332.A0A388KIW6"/>
<dbReference type="Proteomes" id="UP000265515">
    <property type="component" value="Unassembled WGS sequence"/>
</dbReference>
<keyword evidence="6 10" id="KW-1133">Transmembrane helix</keyword>
<dbReference type="PANTHER" id="PTHR21290">
    <property type="entry name" value="SPHINGOMYELIN SYNTHETASE"/>
    <property type="match status" value="1"/>
</dbReference>
<dbReference type="InterPro" id="IPR025749">
    <property type="entry name" value="Sphingomyelin_synth-like_dom"/>
</dbReference>
<dbReference type="Gramene" id="GBG69976">
    <property type="protein sequence ID" value="GBG69976"/>
    <property type="gene ID" value="CBR_g4804"/>
</dbReference>
<feature type="transmembrane region" description="Helical" evidence="10">
    <location>
        <begin position="188"/>
        <end position="209"/>
    </location>
</feature>
<keyword evidence="7" id="KW-0443">Lipid metabolism</keyword>
<dbReference type="GO" id="GO:0000139">
    <property type="term" value="C:Golgi membrane"/>
    <property type="evidence" value="ECO:0007669"/>
    <property type="project" value="TreeGrafter"/>
</dbReference>
<feature type="domain" description="Sphingomyelin synthase-like" evidence="11">
    <location>
        <begin position="420"/>
        <end position="487"/>
    </location>
</feature>
<keyword evidence="5" id="KW-0746">Sphingolipid metabolism</keyword>
<gene>
    <name evidence="12" type="ORF">CBR_g4804</name>
</gene>
<keyword evidence="8 10" id="KW-0472">Membrane</keyword>
<sequence length="633" mass="69791">MGDGSPMSSGEVAAALGVMKGVRAAAAGDPSGASLLANKKGQEVEEGDYVVKLGVPFTASSHRSGGGGGGGGGGGEGGTNGIAIIAKIVGRILSILRWEGKVGAMRRNRKKQPLGATSSSISPRFLNLGTLALIYVVVDYWRETGTWLSPHAADAIQTLLWTGLAAAAMIQALHYKHFTPEIVLIPRFLGSILFMLTALAIEAVFVHHVTAGLGLTWHQSTPPLPDYGELLLLWSNDYFPEWLIALLRAPVIGLHHFLMLFLMLAFSVIFGCIRPAGVGLGSRYMTAMGLGRLLRVLVFAGTTVPSPRPWCAETRFPYLPAHPQPFIREFYTPYVRGAESYTNTDTLSRYRLLKLMLATDSHTARETWWHGQRYPDEYRPDWGVFQPLAYLLRPWDPSMTGGTGGQAYDWLSILRRAGGGCNDLFYSGHVLVATLTAMAYQDAYPGWTSWMVWALLGQSALREIRERHHYTADVVVGLFVGVALWRLTKRFGWCTEEEDYEDEARSRRDALILRAAKDGDMGRVIDLLTEKEGVNEEMKGSLYVKLRCRGSTLCPSRRHRSDGASSGYRADEASGYRQTKHGDTDQTNASRRHVGLDVMKMKEEDERYQEGNNGRLLNLMTIVSDGEVEEEVG</sequence>
<evidence type="ECO:0000256" key="8">
    <source>
        <dbReference type="ARBA" id="ARBA00023136"/>
    </source>
</evidence>
<dbReference type="GO" id="GO:0047493">
    <property type="term" value="F:ceramide cholinephosphotransferase activity"/>
    <property type="evidence" value="ECO:0007669"/>
    <property type="project" value="TreeGrafter"/>
</dbReference>
<evidence type="ECO:0000256" key="1">
    <source>
        <dbReference type="ARBA" id="ARBA00004141"/>
    </source>
</evidence>
<dbReference type="OMA" id="SYRHWSA"/>
<comment type="caution">
    <text evidence="12">The sequence shown here is derived from an EMBL/GenBank/DDBJ whole genome shotgun (WGS) entry which is preliminary data.</text>
</comment>
<evidence type="ECO:0000256" key="10">
    <source>
        <dbReference type="SAM" id="Phobius"/>
    </source>
</evidence>
<dbReference type="GO" id="GO:0046513">
    <property type="term" value="P:ceramide biosynthetic process"/>
    <property type="evidence" value="ECO:0007669"/>
    <property type="project" value="TreeGrafter"/>
</dbReference>
<evidence type="ECO:0000256" key="2">
    <source>
        <dbReference type="ARBA" id="ARBA00005441"/>
    </source>
</evidence>
<evidence type="ECO:0000313" key="12">
    <source>
        <dbReference type="EMBL" id="GBG69976.1"/>
    </source>
</evidence>
<dbReference type="InterPro" id="IPR045221">
    <property type="entry name" value="Sphingomyelin_synth-like"/>
</dbReference>
<dbReference type="Pfam" id="PF14360">
    <property type="entry name" value="PAP2_C"/>
    <property type="match status" value="1"/>
</dbReference>
<dbReference type="OrthoDB" id="422827at2759"/>
<feature type="transmembrane region" description="Helical" evidence="10">
    <location>
        <begin position="252"/>
        <end position="273"/>
    </location>
</feature>
<keyword evidence="4 10" id="KW-0812">Transmembrane</keyword>
<proteinExistence type="inferred from homology"/>
<name>A0A388KIW6_CHABU</name>
<protein>
    <recommendedName>
        <fullName evidence="11">Sphingomyelin synthase-like domain-containing protein</fullName>
    </recommendedName>
</protein>
<evidence type="ECO:0000256" key="4">
    <source>
        <dbReference type="ARBA" id="ARBA00022692"/>
    </source>
</evidence>
<dbReference type="PANTHER" id="PTHR21290:SF25">
    <property type="entry name" value="SPHINGOMYELIN SYNTHASE-RELATED PROTEIN 1"/>
    <property type="match status" value="1"/>
</dbReference>
<evidence type="ECO:0000256" key="7">
    <source>
        <dbReference type="ARBA" id="ARBA00023098"/>
    </source>
</evidence>
<evidence type="ECO:0000256" key="5">
    <source>
        <dbReference type="ARBA" id="ARBA00022919"/>
    </source>
</evidence>
<dbReference type="GO" id="GO:0005789">
    <property type="term" value="C:endoplasmic reticulum membrane"/>
    <property type="evidence" value="ECO:0007669"/>
    <property type="project" value="TreeGrafter"/>
</dbReference>
<evidence type="ECO:0000259" key="11">
    <source>
        <dbReference type="Pfam" id="PF14360"/>
    </source>
</evidence>
<dbReference type="AlphaFoldDB" id="A0A388KIW6"/>
<dbReference type="GO" id="GO:0033188">
    <property type="term" value="F:sphingomyelin synthase activity"/>
    <property type="evidence" value="ECO:0007669"/>
    <property type="project" value="TreeGrafter"/>
</dbReference>
<keyword evidence="13" id="KW-1185">Reference proteome</keyword>
<reference evidence="12 13" key="1">
    <citation type="journal article" date="2018" name="Cell">
        <title>The Chara Genome: Secondary Complexity and Implications for Plant Terrestrialization.</title>
        <authorList>
            <person name="Nishiyama T."/>
            <person name="Sakayama H."/>
            <person name="Vries J.D."/>
            <person name="Buschmann H."/>
            <person name="Saint-Marcoux D."/>
            <person name="Ullrich K.K."/>
            <person name="Haas F.B."/>
            <person name="Vanderstraeten L."/>
            <person name="Becker D."/>
            <person name="Lang D."/>
            <person name="Vosolsobe S."/>
            <person name="Rombauts S."/>
            <person name="Wilhelmsson P.K.I."/>
            <person name="Janitza P."/>
            <person name="Kern R."/>
            <person name="Heyl A."/>
            <person name="Rumpler F."/>
            <person name="Villalobos L.I.A.C."/>
            <person name="Clay J.M."/>
            <person name="Skokan R."/>
            <person name="Toyoda A."/>
            <person name="Suzuki Y."/>
            <person name="Kagoshima H."/>
            <person name="Schijlen E."/>
            <person name="Tajeshwar N."/>
            <person name="Catarino B."/>
            <person name="Hetherington A.J."/>
            <person name="Saltykova A."/>
            <person name="Bonnot C."/>
            <person name="Breuninger H."/>
            <person name="Symeonidi A."/>
            <person name="Radhakrishnan G.V."/>
            <person name="Van Nieuwerburgh F."/>
            <person name="Deforce D."/>
            <person name="Chang C."/>
            <person name="Karol K.G."/>
            <person name="Hedrich R."/>
            <person name="Ulvskov P."/>
            <person name="Glockner G."/>
            <person name="Delwiche C.F."/>
            <person name="Petrasek J."/>
            <person name="Van de Peer Y."/>
            <person name="Friml J."/>
            <person name="Beilby M."/>
            <person name="Dolan L."/>
            <person name="Kohara Y."/>
            <person name="Sugano S."/>
            <person name="Fujiyama A."/>
            <person name="Delaux P.-M."/>
            <person name="Quint M."/>
            <person name="TheiBen G."/>
            <person name="Hagemann M."/>
            <person name="Harholt J."/>
            <person name="Dunand C."/>
            <person name="Zachgo S."/>
            <person name="Langdale J."/>
            <person name="Maumus F."/>
            <person name="Straeten D.V.D."/>
            <person name="Gould S.B."/>
            <person name="Rensing S.A."/>
        </authorList>
    </citation>
    <scope>NUCLEOTIDE SEQUENCE [LARGE SCALE GENOMIC DNA]</scope>
    <source>
        <strain evidence="12 13">S276</strain>
    </source>
</reference>
<feature type="compositionally biased region" description="Basic and acidic residues" evidence="9">
    <location>
        <begin position="569"/>
        <end position="584"/>
    </location>
</feature>
<dbReference type="EMBL" id="BFEA01000123">
    <property type="protein sequence ID" value="GBG69976.1"/>
    <property type="molecule type" value="Genomic_DNA"/>
</dbReference>
<evidence type="ECO:0000313" key="13">
    <source>
        <dbReference type="Proteomes" id="UP000265515"/>
    </source>
</evidence>
<evidence type="ECO:0000256" key="6">
    <source>
        <dbReference type="ARBA" id="ARBA00022989"/>
    </source>
</evidence>
<comment type="similarity">
    <text evidence="2">Belongs to the sphingomyelin synthase family.</text>
</comment>
<evidence type="ECO:0000256" key="3">
    <source>
        <dbReference type="ARBA" id="ARBA00022679"/>
    </source>
</evidence>
<comment type="subcellular location">
    <subcellularLocation>
        <location evidence="1">Membrane</location>
        <topology evidence="1">Multi-pass membrane protein</topology>
    </subcellularLocation>
</comment>
<keyword evidence="3" id="KW-0808">Transferase</keyword>
<evidence type="ECO:0000256" key="9">
    <source>
        <dbReference type="SAM" id="MobiDB-lite"/>
    </source>
</evidence>
<dbReference type="GO" id="GO:0005886">
    <property type="term" value="C:plasma membrane"/>
    <property type="evidence" value="ECO:0007669"/>
    <property type="project" value="TreeGrafter"/>
</dbReference>
<feature type="transmembrane region" description="Helical" evidence="10">
    <location>
        <begin position="158"/>
        <end position="176"/>
    </location>
</feature>
<organism evidence="12 13">
    <name type="scientific">Chara braunii</name>
    <name type="common">Braun's stonewort</name>
    <dbReference type="NCBI Taxonomy" id="69332"/>
    <lineage>
        <taxon>Eukaryota</taxon>
        <taxon>Viridiplantae</taxon>
        <taxon>Streptophyta</taxon>
        <taxon>Charophyceae</taxon>
        <taxon>Charales</taxon>
        <taxon>Characeae</taxon>
        <taxon>Chara</taxon>
    </lineage>
</organism>